<dbReference type="Proteomes" id="UP000259211">
    <property type="component" value="Unassembled WGS sequence"/>
</dbReference>
<evidence type="ECO:0000313" key="2">
    <source>
        <dbReference type="EMBL" id="RFT43823.1"/>
    </source>
</evidence>
<feature type="transmembrane region" description="Helical" evidence="1">
    <location>
        <begin position="31"/>
        <end position="50"/>
    </location>
</feature>
<name>A0A3E2DFT5_9ACTN</name>
<evidence type="ECO:0000313" key="3">
    <source>
        <dbReference type="Proteomes" id="UP000259211"/>
    </source>
</evidence>
<gene>
    <name evidence="2" type="ORF">CHT91_07220</name>
</gene>
<protein>
    <submittedName>
        <fullName evidence="2">Uncharacterized protein</fullName>
    </submittedName>
</protein>
<proteinExistence type="predicted"/>
<dbReference type="AlphaFoldDB" id="A0A3E2DFT5"/>
<keyword evidence="1" id="KW-0472">Membrane</keyword>
<reference evidence="2 3" key="1">
    <citation type="submission" date="2017-07" db="EMBL/GenBank/DDBJ databases">
        <authorList>
            <person name="Sun Z.S."/>
            <person name="Albrecht U."/>
            <person name="Echele G."/>
            <person name="Lee C.C."/>
        </authorList>
    </citation>
    <scope>NUCLEOTIDE SEQUENCE [LARGE SCALE GENOMIC DNA]</scope>
    <source>
        <strain evidence="2 3">P16-029</strain>
    </source>
</reference>
<keyword evidence="1" id="KW-1133">Transmembrane helix</keyword>
<evidence type="ECO:0000256" key="1">
    <source>
        <dbReference type="SAM" id="Phobius"/>
    </source>
</evidence>
<comment type="caution">
    <text evidence="2">The sequence shown here is derived from an EMBL/GenBank/DDBJ whole genome shotgun (WGS) entry which is preliminary data.</text>
</comment>
<sequence>MFQGVVATHRVAASIAITCGSRGKACRVERLPLCGVLCALAGSVMVGSALGSTIHRPYSWNTTISD</sequence>
<keyword evidence="1" id="KW-0812">Transmembrane</keyword>
<dbReference type="EMBL" id="NOWI01000006">
    <property type="protein sequence ID" value="RFT43823.1"/>
    <property type="molecule type" value="Genomic_DNA"/>
</dbReference>
<accession>A0A3E2DFT5</accession>
<organism evidence="2 3">
    <name type="scientific">Cutibacterium avidum</name>
    <dbReference type="NCBI Taxonomy" id="33010"/>
    <lineage>
        <taxon>Bacteria</taxon>
        <taxon>Bacillati</taxon>
        <taxon>Actinomycetota</taxon>
        <taxon>Actinomycetes</taxon>
        <taxon>Propionibacteriales</taxon>
        <taxon>Propionibacteriaceae</taxon>
        <taxon>Cutibacterium</taxon>
    </lineage>
</organism>